<dbReference type="PANTHER" id="PTHR43806">
    <property type="entry name" value="PEPTIDASE S8"/>
    <property type="match status" value="1"/>
</dbReference>
<evidence type="ECO:0000313" key="6">
    <source>
        <dbReference type="EMBL" id="ANY71320.1"/>
    </source>
</evidence>
<dbReference type="EMBL" id="CP016809">
    <property type="protein sequence ID" value="ANY71320.1"/>
    <property type="molecule type" value="Genomic_DNA"/>
</dbReference>
<comment type="similarity">
    <text evidence="1">Belongs to the peptidase S8 family.</text>
</comment>
<dbReference type="AlphaFoldDB" id="A0A1B2DUD7"/>
<dbReference type="SUPFAM" id="SSF52743">
    <property type="entry name" value="Subtilisin-like"/>
    <property type="match status" value="1"/>
</dbReference>
<dbReference type="GO" id="GO:0005615">
    <property type="term" value="C:extracellular space"/>
    <property type="evidence" value="ECO:0007669"/>
    <property type="project" value="TreeGrafter"/>
</dbReference>
<dbReference type="Gene3D" id="3.40.50.200">
    <property type="entry name" value="Peptidase S8/S53 domain"/>
    <property type="match status" value="1"/>
</dbReference>
<protein>
    <recommendedName>
        <fullName evidence="5">Peptidase S8/S53 domain-containing protein</fullName>
    </recommendedName>
</protein>
<feature type="domain" description="Peptidase S8/S53" evidence="5">
    <location>
        <begin position="56"/>
        <end position="293"/>
    </location>
</feature>
<gene>
    <name evidence="6" type="ORF">BBD41_01245</name>
</gene>
<dbReference type="GO" id="GO:0006508">
    <property type="term" value="P:proteolysis"/>
    <property type="evidence" value="ECO:0007669"/>
    <property type="project" value="UniProtKB-KW"/>
</dbReference>
<dbReference type="InterPro" id="IPR050131">
    <property type="entry name" value="Peptidase_S8_subtilisin-like"/>
</dbReference>
<reference evidence="6" key="1">
    <citation type="submission" date="2016-08" db="EMBL/GenBank/DDBJ databases">
        <title>Complete Genome Seqeunce of Paenibacillus sp. nov. IHBB 9852 from high altitute lake of Indian trans-Himalayas.</title>
        <authorList>
            <person name="Kiran S."/>
            <person name="Swarnkar M.K."/>
            <person name="Rana A."/>
            <person name="Tewari R."/>
            <person name="Gulati A."/>
        </authorList>
    </citation>
    <scope>NUCLEOTIDE SEQUENCE [LARGE SCALE GENOMIC DNA]</scope>
    <source>
        <strain evidence="6">IHBB 9852</strain>
    </source>
</reference>
<dbReference type="InterPro" id="IPR036852">
    <property type="entry name" value="Peptidase_S8/S53_dom_sf"/>
</dbReference>
<name>A0A1B2DUD7_9BACL</name>
<accession>A0A1B2DUD7</accession>
<keyword evidence="2" id="KW-0645">Protease</keyword>
<proteinExistence type="inferred from homology"/>
<keyword evidence="3" id="KW-0378">Hydrolase</keyword>
<dbReference type="GO" id="GO:0004252">
    <property type="term" value="F:serine-type endopeptidase activity"/>
    <property type="evidence" value="ECO:0007669"/>
    <property type="project" value="InterPro"/>
</dbReference>
<dbReference type="PANTHER" id="PTHR43806:SF11">
    <property type="entry name" value="CEREVISIN-RELATED"/>
    <property type="match status" value="1"/>
</dbReference>
<organism evidence="6">
    <name type="scientific">Paenibacillus ihbetae</name>
    <dbReference type="NCBI Taxonomy" id="1870820"/>
    <lineage>
        <taxon>Bacteria</taxon>
        <taxon>Bacillati</taxon>
        <taxon>Bacillota</taxon>
        <taxon>Bacilli</taxon>
        <taxon>Bacillales</taxon>
        <taxon>Paenibacillaceae</taxon>
        <taxon>Paenibacillus</taxon>
    </lineage>
</organism>
<dbReference type="KEGG" id="pib:BBD41_01245"/>
<evidence type="ECO:0000256" key="4">
    <source>
        <dbReference type="ARBA" id="ARBA00022825"/>
    </source>
</evidence>
<dbReference type="Pfam" id="PF00082">
    <property type="entry name" value="Peptidase_S8"/>
    <property type="match status" value="1"/>
</dbReference>
<dbReference type="Gene3D" id="1.25.10.10">
    <property type="entry name" value="Leucine-rich Repeat Variant"/>
    <property type="match status" value="1"/>
</dbReference>
<dbReference type="InterPro" id="IPR011989">
    <property type="entry name" value="ARM-like"/>
</dbReference>
<evidence type="ECO:0000259" key="5">
    <source>
        <dbReference type="Pfam" id="PF00082"/>
    </source>
</evidence>
<evidence type="ECO:0000256" key="2">
    <source>
        <dbReference type="ARBA" id="ARBA00022670"/>
    </source>
</evidence>
<dbReference type="RefSeq" id="WP_099476448.1">
    <property type="nucleotide sequence ID" value="NZ_CP016809.1"/>
</dbReference>
<sequence>MTKSKDPNWARLGFSEPPDFHEAGKDIGIVIIDKITPHPTIRHLGNRIQVVTVHDDYSITCRDIANEAPEQNHDGDGEHGLMTVLALSHLPFVVDGQIHTGISPAAQLIVLDHGAFKTGEGKRLSAGISWIMQKRQEWNIRIILSTGWHALDHLILLRSTNENSTVQALASAVQAGILVVCSNGNTRTINMLPPYEYLAVGGYHDRGFADRQKHSVFPDEPYGRNADGHFRPDVLAPRVYLTLPFCESHEEGGEVSYYWGTSGTAALVTGVAAYLLSKYPSLDANMLRYALTNYGDPIHGYENPAPRINVHKVESAIEAGLTIHDPGKKLPSLNAKDPSVALHSQDEMEKAVALSKLVRNQLCSRELLWEYLNDHSPVIRKIAVSTLEKPLNEQEREAFWERLKKESEGGVRGLLASGLLQDIRENEASKWIPWSRDINWSVRWCVSEYLAKFPESHPQLEMTHDPDSIISKAAPLIQWLKERQS</sequence>
<dbReference type="InterPro" id="IPR000209">
    <property type="entry name" value="Peptidase_S8/S53_dom"/>
</dbReference>
<evidence type="ECO:0000256" key="1">
    <source>
        <dbReference type="ARBA" id="ARBA00011073"/>
    </source>
</evidence>
<keyword evidence="4" id="KW-0720">Serine protease</keyword>
<evidence type="ECO:0000256" key="3">
    <source>
        <dbReference type="ARBA" id="ARBA00022801"/>
    </source>
</evidence>